<proteinExistence type="inferred from homology"/>
<dbReference type="PANTHER" id="PTHR12747:SF0">
    <property type="entry name" value="ELONGATOR COMPLEX PROTEIN 1"/>
    <property type="match status" value="1"/>
</dbReference>
<dbReference type="InterPro" id="IPR015943">
    <property type="entry name" value="WD40/YVTN_repeat-like_dom_sf"/>
</dbReference>
<gene>
    <name evidence="13" type="ORF">CDL15_Pgr022636</name>
</gene>
<dbReference type="InterPro" id="IPR056164">
    <property type="entry name" value="Beta-prop_ELP1_1st"/>
</dbReference>
<reference evidence="14" key="1">
    <citation type="journal article" date="2017" name="Plant J.">
        <title>The pomegranate (Punica granatum L.) genome and the genomics of punicalagin biosynthesis.</title>
        <authorList>
            <person name="Qin G."/>
            <person name="Xu C."/>
            <person name="Ming R."/>
            <person name="Tang H."/>
            <person name="Guyot R."/>
            <person name="Kramer E.M."/>
            <person name="Hu Y."/>
            <person name="Yi X."/>
            <person name="Qi Y."/>
            <person name="Xu X."/>
            <person name="Gao Z."/>
            <person name="Pan H."/>
            <person name="Jian J."/>
            <person name="Tian Y."/>
            <person name="Yue Z."/>
            <person name="Xu Y."/>
        </authorList>
    </citation>
    <scope>NUCLEOTIDE SEQUENCE [LARGE SCALE GENOMIC DNA]</scope>
    <source>
        <strain evidence="14">cv. Dabenzi</strain>
    </source>
</reference>
<evidence type="ECO:0000259" key="10">
    <source>
        <dbReference type="Pfam" id="PF23878"/>
    </source>
</evidence>
<dbReference type="InterPro" id="IPR056165">
    <property type="entry name" value="Beta-prop_ELP1_2nd"/>
</dbReference>
<dbReference type="EMBL" id="MTKT01000813">
    <property type="protein sequence ID" value="OWM87524.1"/>
    <property type="molecule type" value="Genomic_DNA"/>
</dbReference>
<protein>
    <recommendedName>
        <fullName evidence="5 6">Elongator complex protein 1</fullName>
    </recommendedName>
</protein>
<feature type="domain" description="ELP1 alpha-solenoid" evidence="11">
    <location>
        <begin position="713"/>
        <end position="934"/>
    </location>
</feature>
<dbReference type="PIRSF" id="PIRSF017233">
    <property type="entry name" value="IKAP"/>
    <property type="match status" value="1"/>
</dbReference>
<dbReference type="InterPro" id="IPR006849">
    <property type="entry name" value="Elp1"/>
</dbReference>
<dbReference type="PANTHER" id="PTHR12747">
    <property type="entry name" value="ELONGATOR COMPLEX PROTEIN 1"/>
    <property type="match status" value="1"/>
</dbReference>
<evidence type="ECO:0000259" key="9">
    <source>
        <dbReference type="Pfam" id="PF23797"/>
    </source>
</evidence>
<sequence length="1329" mass="148772">MKNLKLSTEASLNVELQAEDEVLLFSAFDIERNRLFFVSSANFIYTTELYSFQNDEAWRKTVVPAEVDQVDLEDGDFVTAFDYLMEKEALILGTSNGLMLLHSVDAHVTEVVGRVEGGIKCISPSPDGDLLGITTGFGQLLVMTHDWDLLHETTAEDLPEAVDVSKDLSLVLRDESTFSSAPMFGSSISWRGDGKYFATLSELCNSSMHKRIKVWDRDSGTLLATSEAKPLVGTVLEWMPSGAKIAAVCERKMDGDSPLIIFFERNGLERSSFSINDQVDSKVQILKWNCSSDLLGALVSCENHDCVKIWSCSNNHWYLKHELRYPREDGLKFMWNPAKPFQLICWTLRGQITTYNFIWTTAISENSTAFVIDGNKILVTPLSISLLPPPMYLFSLQFSSAVRDIAFCSKNSKSSLAAYLSDGCLCIVELPEIDMWEELEGKEYRVEASLYEAVFGSFVHLTWLDTRTLLGVSSYESSHIKCHNQTSTGKERLSGYYMQEMELFCSEDHVPSLMTCSGWHVNIANHISLETPVVGIAANPAKKSAAYIQFNGGIISEYTSKLSSQGGSLRRVDSSFSSTCLWMSAVLCVESSDPLLFGLDEVGRLQVGGKILCNNCSTFLFYSNLADQTITHLILATKQDLLFIIEIRDILHGDVEEKYENFTHSVNKKLKEEKKSFVNIWEKGAKIVGVLHGDEAAVIIQTNRGNLECIYPRKLVLASIINALVQLRFKDALLMVRRHRIDFNVIVDHFGWQVFLQHAPEFVKQVENLNHLTEFIFSIKRENTSETLYKSYISLPSAKEAKDAEVRGLKVYDTTNKVSSVLLAIRKAIEEQLPETPARELCVLTTFARSDPPALEEALKRVKAIREMELLDSDDPKRKSYPSAEEALKHLLWLSDAEAVYEAALGLYDLNLAAMVALNSQKDPKEFLPFLQELQRMPSLLMRYTIDLKLRRFENALRHIASAGDAHYNDFMNLIKKNPQLFPLGLQLIADPAKKSQVLEAWGDHLNETKCFEDAAITFLCCSNLEKALKAYRSCGNWAGVLTIASLLKLGSEEILQLAHELCEELQALGKPADAAKIALEYCRDVKLGLGLLIGAQEWEEAMRVAFMHREDDLISEVKTAALECASTLVGEYEEGLVKVGKYLARYLAVRQRRLILAAKVQSAEQSMTDLDDDTASEASSNFSGMSAYTAGTRRGSTASISSSAGSRAREARRQRNRGKIRPGSPGEELALVDHLKGMSLTAGAMRELRSLLICLVTLREEETARKLQHIGECFQLSQLAAVKLAEDTMNTDAIDEQAHTLDRYLHKVRVQSQSLEAMSWRHKVFVSP</sequence>
<evidence type="ECO:0000256" key="2">
    <source>
        <dbReference type="ARBA" id="ARBA00006086"/>
    </source>
</evidence>
<organism evidence="13 14">
    <name type="scientific">Punica granatum</name>
    <name type="common">Pomegranate</name>
    <dbReference type="NCBI Taxonomy" id="22663"/>
    <lineage>
        <taxon>Eukaryota</taxon>
        <taxon>Viridiplantae</taxon>
        <taxon>Streptophyta</taxon>
        <taxon>Embryophyta</taxon>
        <taxon>Tracheophyta</taxon>
        <taxon>Spermatophyta</taxon>
        <taxon>Magnoliopsida</taxon>
        <taxon>eudicotyledons</taxon>
        <taxon>Gunneridae</taxon>
        <taxon>Pentapetalae</taxon>
        <taxon>rosids</taxon>
        <taxon>malvids</taxon>
        <taxon>Myrtales</taxon>
        <taxon>Lythraceae</taxon>
        <taxon>Punica</taxon>
    </lineage>
</organism>
<evidence type="ECO:0000259" key="12">
    <source>
        <dbReference type="Pfam" id="PF23936"/>
    </source>
</evidence>
<name>A0A218XRG3_PUNGR</name>
<comment type="subcellular location">
    <subcellularLocation>
        <location evidence="6">Cytoplasm</location>
    </subcellularLocation>
    <subcellularLocation>
        <location evidence="6">Nucleus</location>
    </subcellularLocation>
</comment>
<dbReference type="GO" id="GO:0033588">
    <property type="term" value="C:elongator holoenzyme complex"/>
    <property type="evidence" value="ECO:0007669"/>
    <property type="project" value="InterPro"/>
</dbReference>
<dbReference type="SUPFAM" id="SSF50978">
    <property type="entry name" value="WD40 repeat-like"/>
    <property type="match status" value="1"/>
</dbReference>
<dbReference type="InterPro" id="IPR036322">
    <property type="entry name" value="WD40_repeat_dom_sf"/>
</dbReference>
<keyword evidence="6" id="KW-0539">Nucleus</keyword>
<dbReference type="InterPro" id="IPR056167">
    <property type="entry name" value="A-sol_ELP1"/>
</dbReference>
<dbReference type="GO" id="GO:0005829">
    <property type="term" value="C:cytosol"/>
    <property type="evidence" value="ECO:0007669"/>
    <property type="project" value="TreeGrafter"/>
</dbReference>
<feature type="domain" description="ELP1 TPR" evidence="10">
    <location>
        <begin position="943"/>
        <end position="1104"/>
    </location>
</feature>
<feature type="compositionally biased region" description="Polar residues" evidence="7">
    <location>
        <begin position="1177"/>
        <end position="1187"/>
    </location>
</feature>
<dbReference type="Proteomes" id="UP000197138">
    <property type="component" value="Unassembled WGS sequence"/>
</dbReference>
<evidence type="ECO:0000259" key="11">
    <source>
        <dbReference type="Pfam" id="PF23925"/>
    </source>
</evidence>
<dbReference type="Pfam" id="PF23797">
    <property type="entry name" value="Beta-prop_ELP1_2nd"/>
    <property type="match status" value="1"/>
</dbReference>
<dbReference type="Pfam" id="PF04762">
    <property type="entry name" value="Beta-prop_ELP1_1st"/>
    <property type="match status" value="1"/>
</dbReference>
<feature type="region of interest" description="Disordered" evidence="7">
    <location>
        <begin position="1167"/>
        <end position="1227"/>
    </location>
</feature>
<evidence type="ECO:0000256" key="5">
    <source>
        <dbReference type="ARBA" id="ARBA00029535"/>
    </source>
</evidence>
<evidence type="ECO:0000256" key="1">
    <source>
        <dbReference type="ARBA" id="ARBA00005043"/>
    </source>
</evidence>
<feature type="domain" description="ELP1 first N-terminal beta-propeller" evidence="8">
    <location>
        <begin position="1"/>
        <end position="337"/>
    </location>
</feature>
<dbReference type="Pfam" id="PF23936">
    <property type="entry name" value="HB_ELP1"/>
    <property type="match status" value="1"/>
</dbReference>
<keyword evidence="4" id="KW-0819">tRNA processing</keyword>
<feature type="compositionally biased region" description="Low complexity" evidence="7">
    <location>
        <begin position="1192"/>
        <end position="1207"/>
    </location>
</feature>
<comment type="function">
    <text evidence="6">Component of the elongator complex which is required for multiple tRNA modifications, including mcm5U (5-methoxycarbonylmethyl uridine), mcm5s2U (5-methoxycarbonylmethyl-2-thiouridine), and ncm5U (5-carbamoylmethyl uridine). The elongator complex catalyzes formation of carboxymethyluridine in the wobble base at position 34 in tRNAs.</text>
</comment>
<evidence type="ECO:0000256" key="3">
    <source>
        <dbReference type="ARBA" id="ARBA00022490"/>
    </source>
</evidence>
<comment type="pathway">
    <text evidence="1">tRNA modification; 5-methoxycarbonylmethyl-2-thiouridine-tRNA biosynthesis.</text>
</comment>
<dbReference type="InterPro" id="IPR056166">
    <property type="entry name" value="TPR_ELP1"/>
</dbReference>
<dbReference type="InterPro" id="IPR056169">
    <property type="entry name" value="HB_ELP1"/>
</dbReference>
<dbReference type="Gene3D" id="1.25.40.470">
    <property type="match status" value="1"/>
</dbReference>
<evidence type="ECO:0000256" key="7">
    <source>
        <dbReference type="SAM" id="MobiDB-lite"/>
    </source>
</evidence>
<evidence type="ECO:0000313" key="14">
    <source>
        <dbReference type="Proteomes" id="UP000197138"/>
    </source>
</evidence>
<evidence type="ECO:0000259" key="8">
    <source>
        <dbReference type="Pfam" id="PF04762"/>
    </source>
</evidence>
<comment type="caution">
    <text evidence="13">The sequence shown here is derived from an EMBL/GenBank/DDBJ whole genome shotgun (WGS) entry which is preliminary data.</text>
</comment>
<dbReference type="GO" id="GO:0005634">
    <property type="term" value="C:nucleus"/>
    <property type="evidence" value="ECO:0007669"/>
    <property type="project" value="UniProtKB-SubCell"/>
</dbReference>
<evidence type="ECO:0000256" key="4">
    <source>
        <dbReference type="ARBA" id="ARBA00022694"/>
    </source>
</evidence>
<dbReference type="Pfam" id="PF23925">
    <property type="entry name" value="A-sol_ELP1"/>
    <property type="match status" value="1"/>
</dbReference>
<feature type="domain" description="ELP1 N-terminal second beta-propeller" evidence="9">
    <location>
        <begin position="371"/>
        <end position="688"/>
    </location>
</feature>
<dbReference type="Gene3D" id="2.130.10.10">
    <property type="entry name" value="YVTN repeat-like/Quinoprotein amine dehydrogenase"/>
    <property type="match status" value="1"/>
</dbReference>
<feature type="domain" description="ELP1 three-helical bundle" evidence="12">
    <location>
        <begin position="1116"/>
        <end position="1271"/>
    </location>
</feature>
<accession>A0A218XRG3</accession>
<evidence type="ECO:0000256" key="6">
    <source>
        <dbReference type="PIRNR" id="PIRNR017233"/>
    </source>
</evidence>
<dbReference type="Pfam" id="PF23878">
    <property type="entry name" value="TPR_ELP1"/>
    <property type="match status" value="1"/>
</dbReference>
<dbReference type="GO" id="GO:0002926">
    <property type="term" value="P:tRNA wobble base 5-methoxycarbonylmethyl-2-thiouridinylation"/>
    <property type="evidence" value="ECO:0007669"/>
    <property type="project" value="TreeGrafter"/>
</dbReference>
<evidence type="ECO:0000313" key="13">
    <source>
        <dbReference type="EMBL" id="OWM87524.1"/>
    </source>
</evidence>
<keyword evidence="3 6" id="KW-0963">Cytoplasm</keyword>
<comment type="similarity">
    <text evidence="2 6">Belongs to the ELP1/IKA1 family.</text>
</comment>
<dbReference type="GO" id="GO:0000049">
    <property type="term" value="F:tRNA binding"/>
    <property type="evidence" value="ECO:0007669"/>
    <property type="project" value="TreeGrafter"/>
</dbReference>
<dbReference type="UniPathway" id="UPA00988"/>